<dbReference type="InterPro" id="IPR036908">
    <property type="entry name" value="RlpA-like_sf"/>
</dbReference>
<dbReference type="Gene3D" id="2.60.40.760">
    <property type="entry name" value="Expansin, cellulose-binding-like domain"/>
    <property type="match status" value="1"/>
</dbReference>
<dbReference type="PANTHER" id="PTHR31692">
    <property type="entry name" value="EXPANSIN-B3"/>
    <property type="match status" value="1"/>
</dbReference>
<dbReference type="InterPro" id="IPR007112">
    <property type="entry name" value="Expansin/allergen_DPBB_dom"/>
</dbReference>
<dbReference type="GO" id="GO:0009653">
    <property type="term" value="P:anatomical structure morphogenesis"/>
    <property type="evidence" value="ECO:0007669"/>
    <property type="project" value="UniProtKB-ARBA"/>
</dbReference>
<feature type="domain" description="Expansin-like EG45" evidence="3">
    <location>
        <begin position="38"/>
        <end position="144"/>
    </location>
</feature>
<feature type="signal peptide" evidence="2">
    <location>
        <begin position="1"/>
        <end position="17"/>
    </location>
</feature>
<dbReference type="SUPFAM" id="SSF49590">
    <property type="entry name" value="PHL pollen allergen"/>
    <property type="match status" value="1"/>
</dbReference>
<gene>
    <name evidence="5" type="primary">EXLA1</name>
    <name evidence="5" type="ORF">CK203_114649</name>
</gene>
<proteinExistence type="inferred from homology"/>
<evidence type="ECO:0000313" key="6">
    <source>
        <dbReference type="Proteomes" id="UP000288805"/>
    </source>
</evidence>
<accession>A0A438EL09</accession>
<sequence>MAIFLCFLFFLISSATACDRCVHHTKVAYFSKASALSSGACGYGSLALGFYGGHLAAGVPSLFKDGAGCGACFQIRCKNTTLCSRAGTTVILTDLNRNNQTDFVSAAELSRPWPTRAWANRFSSLGLWTSNTRGDRVLCNYNKQNLAIRVEEMSQKPHYLAIKVLYQGGQTEIVGMDVAQVDSSRWTYMTRNYGAIWDTSNVPSGPLQLRFVVTGGYDGKWVWAKKVLPADWKVGETYDAGVQISDIAQEPCYPCDNENWK</sequence>
<dbReference type="Pfam" id="PF01357">
    <property type="entry name" value="Expansin_C"/>
    <property type="match status" value="1"/>
</dbReference>
<protein>
    <submittedName>
        <fullName evidence="5">Expansin-like A1</fullName>
    </submittedName>
</protein>
<dbReference type="InterPro" id="IPR007117">
    <property type="entry name" value="Expansin_CBD"/>
</dbReference>
<dbReference type="AlphaFoldDB" id="A0A438EL09"/>
<evidence type="ECO:0000313" key="5">
    <source>
        <dbReference type="EMBL" id="RVW48416.1"/>
    </source>
</evidence>
<evidence type="ECO:0000256" key="1">
    <source>
        <dbReference type="RuleBase" id="RU003460"/>
    </source>
</evidence>
<dbReference type="InterPro" id="IPR036749">
    <property type="entry name" value="Expansin_CBD_sf"/>
</dbReference>
<dbReference type="EMBL" id="QGNW01001254">
    <property type="protein sequence ID" value="RVW48416.1"/>
    <property type="molecule type" value="Genomic_DNA"/>
</dbReference>
<keyword evidence="2" id="KW-0732">Signal</keyword>
<dbReference type="SUPFAM" id="SSF50685">
    <property type="entry name" value="Barwin-like endoglucanases"/>
    <property type="match status" value="1"/>
</dbReference>
<comment type="similarity">
    <text evidence="1">Belongs to the expansin family.</text>
</comment>
<dbReference type="CDD" id="cd22276">
    <property type="entry name" value="DPBB_EXLA_N"/>
    <property type="match status" value="1"/>
</dbReference>
<dbReference type="Gene3D" id="2.40.40.10">
    <property type="entry name" value="RlpA-like domain"/>
    <property type="match status" value="1"/>
</dbReference>
<dbReference type="PANTHER" id="PTHR31692:SF4">
    <property type="entry name" value="EXPANSIN-LIKE A1-RELATED"/>
    <property type="match status" value="1"/>
</dbReference>
<reference evidence="5 6" key="1">
    <citation type="journal article" date="2018" name="PLoS Genet.">
        <title>Population sequencing reveals clonal diversity and ancestral inbreeding in the grapevine cultivar Chardonnay.</title>
        <authorList>
            <person name="Roach M.J."/>
            <person name="Johnson D.L."/>
            <person name="Bohlmann J."/>
            <person name="van Vuuren H.J."/>
            <person name="Jones S.J."/>
            <person name="Pretorius I.S."/>
            <person name="Schmidt S.A."/>
            <person name="Borneman A.R."/>
        </authorList>
    </citation>
    <scope>NUCLEOTIDE SEQUENCE [LARGE SCALE GENOMIC DNA]</scope>
    <source>
        <strain evidence="6">cv. Chardonnay</strain>
        <tissue evidence="5">Leaf</tissue>
    </source>
</reference>
<dbReference type="PROSITE" id="PS50842">
    <property type="entry name" value="EXPANSIN_EG45"/>
    <property type="match status" value="1"/>
</dbReference>
<evidence type="ECO:0000259" key="3">
    <source>
        <dbReference type="PROSITE" id="PS50842"/>
    </source>
</evidence>
<evidence type="ECO:0000259" key="4">
    <source>
        <dbReference type="PROSITE" id="PS50843"/>
    </source>
</evidence>
<dbReference type="GO" id="GO:0005576">
    <property type="term" value="C:extracellular region"/>
    <property type="evidence" value="ECO:0007669"/>
    <property type="project" value="InterPro"/>
</dbReference>
<evidence type="ECO:0000256" key="2">
    <source>
        <dbReference type="SAM" id="SignalP"/>
    </source>
</evidence>
<dbReference type="PRINTS" id="PR01225">
    <property type="entry name" value="EXPANSNFAMLY"/>
</dbReference>
<organism evidence="5 6">
    <name type="scientific">Vitis vinifera</name>
    <name type="common">Grape</name>
    <dbReference type="NCBI Taxonomy" id="29760"/>
    <lineage>
        <taxon>Eukaryota</taxon>
        <taxon>Viridiplantae</taxon>
        <taxon>Streptophyta</taxon>
        <taxon>Embryophyta</taxon>
        <taxon>Tracheophyta</taxon>
        <taxon>Spermatophyta</taxon>
        <taxon>Magnoliopsida</taxon>
        <taxon>eudicotyledons</taxon>
        <taxon>Gunneridae</taxon>
        <taxon>Pentapetalae</taxon>
        <taxon>rosids</taxon>
        <taxon>Vitales</taxon>
        <taxon>Vitaceae</taxon>
        <taxon>Viteae</taxon>
        <taxon>Vitis</taxon>
    </lineage>
</organism>
<dbReference type="InterPro" id="IPR007118">
    <property type="entry name" value="Expan_Lol_pI"/>
</dbReference>
<dbReference type="Proteomes" id="UP000288805">
    <property type="component" value="Unassembled WGS sequence"/>
</dbReference>
<feature type="domain" description="Expansin-like CBD" evidence="4">
    <location>
        <begin position="158"/>
        <end position="240"/>
    </location>
</feature>
<feature type="chain" id="PRO_5019467546" evidence="2">
    <location>
        <begin position="18"/>
        <end position="261"/>
    </location>
</feature>
<name>A0A438EL09_VITVI</name>
<comment type="caution">
    <text evidence="5">The sequence shown here is derived from an EMBL/GenBank/DDBJ whole genome shotgun (WGS) entry which is preliminary data.</text>
</comment>
<dbReference type="PROSITE" id="PS50843">
    <property type="entry name" value="EXPANSIN_CBD"/>
    <property type="match status" value="1"/>
</dbReference>